<dbReference type="RefSeq" id="WP_345078265.1">
    <property type="nucleotide sequence ID" value="NZ_BAAAWG010000002.1"/>
</dbReference>
<keyword evidence="5" id="KW-1185">Reference proteome</keyword>
<evidence type="ECO:0000259" key="3">
    <source>
        <dbReference type="Pfam" id="PF14016"/>
    </source>
</evidence>
<accession>A0ABW1FR46</accession>
<dbReference type="PROSITE" id="PS51257">
    <property type="entry name" value="PROKAR_LIPOPROTEIN"/>
    <property type="match status" value="1"/>
</dbReference>
<evidence type="ECO:0000313" key="5">
    <source>
        <dbReference type="Proteomes" id="UP001596241"/>
    </source>
</evidence>
<feature type="region of interest" description="Disordered" evidence="1">
    <location>
        <begin position="27"/>
        <end position="96"/>
    </location>
</feature>
<feature type="signal peptide" evidence="2">
    <location>
        <begin position="1"/>
        <end position="23"/>
    </location>
</feature>
<sequence>MHSPIRTAALAATVLVSALTLTACQDAGATASRPPADATTPAATAPTAPTAPTDTAPRSSDSSNSSNSSNSSDSSGGSGGSGQGEQTGAADGDKSGYGQVCGSNDLVFDAPVEPRANYILINVKARPGITCSLEGLPSVAFGSDGTAASGAEQAVGEPVVLSGSKKAYAGVNPKTTKDNGGKELRSLIVSVSNDDPDPVSLDVGPFTVDDPIVTNWHTDSGNAIPGDGTDN</sequence>
<evidence type="ECO:0000313" key="4">
    <source>
        <dbReference type="EMBL" id="MFC5895851.1"/>
    </source>
</evidence>
<dbReference type="Proteomes" id="UP001596241">
    <property type="component" value="Unassembled WGS sequence"/>
</dbReference>
<comment type="caution">
    <text evidence="4">The sequence shown here is derived from an EMBL/GenBank/DDBJ whole genome shotgun (WGS) entry which is preliminary data.</text>
</comment>
<feature type="compositionally biased region" description="Low complexity" evidence="1">
    <location>
        <begin position="27"/>
        <end position="75"/>
    </location>
</feature>
<evidence type="ECO:0000256" key="1">
    <source>
        <dbReference type="SAM" id="MobiDB-lite"/>
    </source>
</evidence>
<gene>
    <name evidence="4" type="ORF">ACFP3M_23940</name>
</gene>
<dbReference type="EMBL" id="JBHSPW010000012">
    <property type="protein sequence ID" value="MFC5895851.1"/>
    <property type="molecule type" value="Genomic_DNA"/>
</dbReference>
<organism evidence="4 5">
    <name type="scientific">Streptomyces ramulosus</name>
    <dbReference type="NCBI Taxonomy" id="47762"/>
    <lineage>
        <taxon>Bacteria</taxon>
        <taxon>Bacillati</taxon>
        <taxon>Actinomycetota</taxon>
        <taxon>Actinomycetes</taxon>
        <taxon>Kitasatosporales</taxon>
        <taxon>Streptomycetaceae</taxon>
        <taxon>Streptomyces</taxon>
    </lineage>
</organism>
<proteinExistence type="predicted"/>
<reference evidence="5" key="1">
    <citation type="journal article" date="2019" name="Int. J. Syst. Evol. Microbiol.">
        <title>The Global Catalogue of Microorganisms (GCM) 10K type strain sequencing project: providing services to taxonomists for standard genome sequencing and annotation.</title>
        <authorList>
            <consortium name="The Broad Institute Genomics Platform"/>
            <consortium name="The Broad Institute Genome Sequencing Center for Infectious Disease"/>
            <person name="Wu L."/>
            <person name="Ma J."/>
        </authorList>
    </citation>
    <scope>NUCLEOTIDE SEQUENCE [LARGE SCALE GENOMIC DNA]</scope>
    <source>
        <strain evidence="5">CGMCC 1.15809</strain>
    </source>
</reference>
<dbReference type="Pfam" id="PF14016">
    <property type="entry name" value="DUF4232"/>
    <property type="match status" value="1"/>
</dbReference>
<keyword evidence="2" id="KW-0732">Signal</keyword>
<protein>
    <submittedName>
        <fullName evidence="4">DUF4232 domain-containing protein</fullName>
    </submittedName>
</protein>
<name>A0ABW1FR46_9ACTN</name>
<feature type="chain" id="PRO_5045417924" evidence="2">
    <location>
        <begin position="24"/>
        <end position="231"/>
    </location>
</feature>
<feature type="domain" description="DUF4232" evidence="3">
    <location>
        <begin position="101"/>
        <end position="216"/>
    </location>
</feature>
<feature type="compositionally biased region" description="Gly residues" evidence="1">
    <location>
        <begin position="76"/>
        <end position="85"/>
    </location>
</feature>
<dbReference type="InterPro" id="IPR025326">
    <property type="entry name" value="DUF4232"/>
</dbReference>
<evidence type="ECO:0000256" key="2">
    <source>
        <dbReference type="SAM" id="SignalP"/>
    </source>
</evidence>